<dbReference type="OrthoDB" id="408631at2759"/>
<feature type="chain" id="PRO_5034166686" description="Carboxylesterase type B domain-containing protein" evidence="1">
    <location>
        <begin position="22"/>
        <end position="552"/>
    </location>
</feature>
<dbReference type="SUPFAM" id="SSF53474">
    <property type="entry name" value="alpha/beta-Hydrolases"/>
    <property type="match status" value="1"/>
</dbReference>
<evidence type="ECO:0000259" key="2">
    <source>
        <dbReference type="Pfam" id="PF00135"/>
    </source>
</evidence>
<feature type="domain" description="Carboxylesterase type B" evidence="2">
    <location>
        <begin position="34"/>
        <end position="543"/>
    </location>
</feature>
<dbReference type="PANTHER" id="PTHR11559">
    <property type="entry name" value="CARBOXYLESTERASE"/>
    <property type="match status" value="1"/>
</dbReference>
<name>A0A8H3ET16_9LECA</name>
<evidence type="ECO:0000313" key="4">
    <source>
        <dbReference type="Proteomes" id="UP000664169"/>
    </source>
</evidence>
<dbReference type="PROSITE" id="PS00941">
    <property type="entry name" value="CARBOXYLESTERASE_B_2"/>
    <property type="match status" value="1"/>
</dbReference>
<dbReference type="AlphaFoldDB" id="A0A8H3ET16"/>
<dbReference type="InterPro" id="IPR019819">
    <property type="entry name" value="Carboxylesterase_B_CS"/>
</dbReference>
<sequence>MWSSLIYAPLSCLLALTSCSAAAPVSGPQVDLGYATYEGISTSDGIHRFLGIRYAAPVIGNRRFRSPQAPLKESGIISAKSHGSVCYGISGSIGDGGSLPVQYSEDCLFIDVYTPAKRSGRKLPVMLWIQGGGFTTLFNPNYDGTGLIKAAQEDLIVVTFNYRVGPYGFLASKELFDEGNLNLGIQDQHAAIQWVQKHISAFGGDTNRVTLFGTSIGGGSVLLHLLAYGGNISLANNIKWNAGIAASPYLPSIYTVEEMDFHYTELLSATNCSSLACLRGLPSSAIQTANTVAPFPGQKASPLFDYGPVIDGSIFPDRSLILFHQGRFFKDKPMIIGTSETEGTLFAPQANTTADINSFLRTQMPKLNKTTLNQLEHLYSNVPRSYPNVTRDVSPLFYRAAKIYGDASFACPSVDFAQSLHQAQVPVYFFLDRIQDPVELAAGFIVPHTWEVQAVWGPEYATNYAALPNADSYEKGKSNAAIVPFVQSYWTGFARSLGDPNAYAIRGSVEWQRYEHGSFLSLQTNLTRMETLNKDLLEKCSFWESLQGETEQ</sequence>
<protein>
    <recommendedName>
        <fullName evidence="2">Carboxylesterase type B domain-containing protein</fullName>
    </recommendedName>
</protein>
<organism evidence="3 4">
    <name type="scientific">Gomphillus americanus</name>
    <dbReference type="NCBI Taxonomy" id="1940652"/>
    <lineage>
        <taxon>Eukaryota</taxon>
        <taxon>Fungi</taxon>
        <taxon>Dikarya</taxon>
        <taxon>Ascomycota</taxon>
        <taxon>Pezizomycotina</taxon>
        <taxon>Lecanoromycetes</taxon>
        <taxon>OSLEUM clade</taxon>
        <taxon>Ostropomycetidae</taxon>
        <taxon>Ostropales</taxon>
        <taxon>Graphidaceae</taxon>
        <taxon>Gomphilloideae</taxon>
        <taxon>Gomphillus</taxon>
    </lineage>
</organism>
<evidence type="ECO:0000256" key="1">
    <source>
        <dbReference type="SAM" id="SignalP"/>
    </source>
</evidence>
<gene>
    <name evidence="3" type="ORF">GOMPHAMPRED_007316</name>
</gene>
<dbReference type="Gene3D" id="3.40.50.1820">
    <property type="entry name" value="alpha/beta hydrolase"/>
    <property type="match status" value="1"/>
</dbReference>
<comment type="caution">
    <text evidence="3">The sequence shown here is derived from an EMBL/GenBank/DDBJ whole genome shotgun (WGS) entry which is preliminary data.</text>
</comment>
<dbReference type="Proteomes" id="UP000664169">
    <property type="component" value="Unassembled WGS sequence"/>
</dbReference>
<dbReference type="InterPro" id="IPR050309">
    <property type="entry name" value="Type-B_Carboxylest/Lipase"/>
</dbReference>
<proteinExistence type="predicted"/>
<dbReference type="Pfam" id="PF00135">
    <property type="entry name" value="COesterase"/>
    <property type="match status" value="1"/>
</dbReference>
<evidence type="ECO:0000313" key="3">
    <source>
        <dbReference type="EMBL" id="CAF9911133.1"/>
    </source>
</evidence>
<feature type="signal peptide" evidence="1">
    <location>
        <begin position="1"/>
        <end position="21"/>
    </location>
</feature>
<reference evidence="3" key="1">
    <citation type="submission" date="2021-03" db="EMBL/GenBank/DDBJ databases">
        <authorList>
            <person name="Tagirdzhanova G."/>
        </authorList>
    </citation>
    <scope>NUCLEOTIDE SEQUENCE</scope>
</reference>
<keyword evidence="1" id="KW-0732">Signal</keyword>
<keyword evidence="4" id="KW-1185">Reference proteome</keyword>
<dbReference type="InterPro" id="IPR002018">
    <property type="entry name" value="CarbesteraseB"/>
</dbReference>
<dbReference type="EMBL" id="CAJPDQ010000006">
    <property type="protein sequence ID" value="CAF9911133.1"/>
    <property type="molecule type" value="Genomic_DNA"/>
</dbReference>
<dbReference type="InterPro" id="IPR029058">
    <property type="entry name" value="AB_hydrolase_fold"/>
</dbReference>
<accession>A0A8H3ET16</accession>